<protein>
    <submittedName>
        <fullName evidence="3">Uncharacterized protein</fullName>
    </submittedName>
</protein>
<feature type="compositionally biased region" description="Basic and acidic residues" evidence="2">
    <location>
        <begin position="1"/>
        <end position="15"/>
    </location>
</feature>
<evidence type="ECO:0000313" key="4">
    <source>
        <dbReference type="Proteomes" id="UP000019462"/>
    </source>
</evidence>
<feature type="region of interest" description="Disordered" evidence="2">
    <location>
        <begin position="215"/>
        <end position="265"/>
    </location>
</feature>
<feature type="region of interest" description="Disordered" evidence="2">
    <location>
        <begin position="277"/>
        <end position="384"/>
    </location>
</feature>
<feature type="coiled-coil region" evidence="1">
    <location>
        <begin position="82"/>
        <end position="208"/>
    </location>
</feature>
<feature type="region of interest" description="Disordered" evidence="2">
    <location>
        <begin position="409"/>
        <end position="455"/>
    </location>
</feature>
<keyword evidence="1" id="KW-0175">Coiled coil</keyword>
<dbReference type="EMBL" id="AWNI01000005">
    <property type="protein sequence ID" value="ETS64452.1"/>
    <property type="molecule type" value="Genomic_DNA"/>
</dbReference>
<feature type="compositionally biased region" description="Polar residues" evidence="2">
    <location>
        <begin position="298"/>
        <end position="313"/>
    </location>
</feature>
<name>W3VUF7_MOEAP</name>
<keyword evidence="4" id="KW-1185">Reference proteome</keyword>
<comment type="caution">
    <text evidence="3">The sequence shown here is derived from an EMBL/GenBank/DDBJ whole genome shotgun (WGS) entry which is preliminary data.</text>
</comment>
<dbReference type="Proteomes" id="UP000019462">
    <property type="component" value="Unassembled WGS sequence"/>
</dbReference>
<dbReference type="AlphaFoldDB" id="W3VUF7"/>
<evidence type="ECO:0000256" key="1">
    <source>
        <dbReference type="SAM" id="Coils"/>
    </source>
</evidence>
<feature type="region of interest" description="Disordered" evidence="2">
    <location>
        <begin position="1"/>
        <end position="25"/>
    </location>
</feature>
<reference evidence="3 4" key="1">
    <citation type="journal article" date="2014" name="Genome Announc.">
        <title>Genome sequence of the basidiomycetous fungus Pseudozyma aphidis DSM70725, an efficient producer of biosurfactant mannosylerythritol lipids.</title>
        <authorList>
            <person name="Lorenz S."/>
            <person name="Guenther M."/>
            <person name="Grumaz C."/>
            <person name="Rupp S."/>
            <person name="Zibek S."/>
            <person name="Sohn K."/>
        </authorList>
    </citation>
    <scope>NUCLEOTIDE SEQUENCE [LARGE SCALE GENOMIC DNA]</scope>
    <source>
        <strain evidence="4">ATCC 32657 / CBS 517.83 / DSM 70725 / JCM 10318 / NBRC 10182 / NRRL Y-7954 / St-0401</strain>
    </source>
</reference>
<feature type="compositionally biased region" description="Low complexity" evidence="2">
    <location>
        <begin position="279"/>
        <end position="291"/>
    </location>
</feature>
<sequence>MGALRAQRDAEECASAHEPAPQQKDLKALSRAENQVQDYIRTNVPALLRPFAILPPPRRRFFLYSTIWRRSLSDTMSEPSDHEALMRRIDALQTALRAETDALQTDINARQANDERILATLARLERQNRDLQNGQMRFRSEMDALRDTVRSATSGPLNEVQALKAALAEADAKIKTFIAQHAQDSASLARAQATQAMAEERANLLAQQKGGASAILPFPKKGKAPQKPTAPTARDLQEGSEAIDDQEEDQAARYPAGVGPSKTTASRARKLNKYDYDKAAQQQAQASTSASRIDTRSEGTASRKSFPNVSFNSRFKKFKQPDIRTLWGKGGKSAAPAHAEASAADAQASAAHAEASAPDVQAGGSKVEASAPSVRSGASSVPVSAPNVQATAFNVKASAADVIVVLSSEEEENMEPFPSAENVALGKKPPPTPSSGESSDSVRMPGKKARKQDSD</sequence>
<dbReference type="HOGENOM" id="CLU_601473_0_0_1"/>
<evidence type="ECO:0000313" key="3">
    <source>
        <dbReference type="EMBL" id="ETS64452.1"/>
    </source>
</evidence>
<evidence type="ECO:0000256" key="2">
    <source>
        <dbReference type="SAM" id="MobiDB-lite"/>
    </source>
</evidence>
<feature type="compositionally biased region" description="Basic residues" evidence="2">
    <location>
        <begin position="445"/>
        <end position="455"/>
    </location>
</feature>
<proteinExistence type="predicted"/>
<gene>
    <name evidence="3" type="ORF">PaG_00908</name>
</gene>
<feature type="compositionally biased region" description="Low complexity" evidence="2">
    <location>
        <begin position="333"/>
        <end position="359"/>
    </location>
</feature>
<organism evidence="3 4">
    <name type="scientific">Moesziomyces aphidis</name>
    <name type="common">Pseudozyma aphidis</name>
    <dbReference type="NCBI Taxonomy" id="84754"/>
    <lineage>
        <taxon>Eukaryota</taxon>
        <taxon>Fungi</taxon>
        <taxon>Dikarya</taxon>
        <taxon>Basidiomycota</taxon>
        <taxon>Ustilaginomycotina</taxon>
        <taxon>Ustilaginomycetes</taxon>
        <taxon>Ustilaginales</taxon>
        <taxon>Ustilaginaceae</taxon>
        <taxon>Moesziomyces</taxon>
    </lineage>
</organism>
<accession>W3VUF7</accession>